<dbReference type="PANTHER" id="PTHR24421">
    <property type="entry name" value="NITRATE/NITRITE SENSOR PROTEIN NARX-RELATED"/>
    <property type="match status" value="1"/>
</dbReference>
<dbReference type="Proteomes" id="UP000502035">
    <property type="component" value="Chromosome"/>
</dbReference>
<comment type="catalytic activity">
    <reaction evidence="1">
        <text>ATP + protein L-histidine = ADP + protein N-phospho-L-histidine.</text>
        <dbReference type="EC" id="2.7.13.3"/>
    </reaction>
</comment>
<dbReference type="RefSeq" id="WP_166313535.1">
    <property type="nucleotide sequence ID" value="NZ_CP049866.1"/>
</dbReference>
<keyword evidence="8" id="KW-1185">Reference proteome</keyword>
<gene>
    <name evidence="7" type="ORF">G7071_00015</name>
</gene>
<evidence type="ECO:0000256" key="1">
    <source>
        <dbReference type="ARBA" id="ARBA00000085"/>
    </source>
</evidence>
<keyword evidence="4" id="KW-0418">Kinase</keyword>
<organism evidence="7 8">
    <name type="scientific">Nocardioides piscis</name>
    <dbReference type="NCBI Taxonomy" id="2714938"/>
    <lineage>
        <taxon>Bacteria</taxon>
        <taxon>Bacillati</taxon>
        <taxon>Actinomycetota</taxon>
        <taxon>Actinomycetes</taxon>
        <taxon>Propionibacteriales</taxon>
        <taxon>Nocardioidaceae</taxon>
        <taxon>Nocardioides</taxon>
    </lineage>
</organism>
<sequence length="123" mass="12493">MAALVEDARAHGVNVEFTDSVDRSAEPLAGAVGRAVYRIVQEGLTNATKHAPGALVSVELSGAPGSGVTVVVRNRLGFPPEAAAGAGLGLVGLAERAELRGGTLTHGREGPMFVLRASIPWAA</sequence>
<dbReference type="InterPro" id="IPR050482">
    <property type="entry name" value="Sensor_HK_TwoCompSys"/>
</dbReference>
<evidence type="ECO:0000256" key="5">
    <source>
        <dbReference type="ARBA" id="ARBA00023012"/>
    </source>
</evidence>
<proteinExistence type="predicted"/>
<dbReference type="EMBL" id="CP049866">
    <property type="protein sequence ID" value="QIK74063.1"/>
    <property type="molecule type" value="Genomic_DNA"/>
</dbReference>
<dbReference type="PANTHER" id="PTHR24421:SF10">
    <property type="entry name" value="NITRATE_NITRITE SENSOR PROTEIN NARQ"/>
    <property type="match status" value="1"/>
</dbReference>
<evidence type="ECO:0000256" key="4">
    <source>
        <dbReference type="ARBA" id="ARBA00022777"/>
    </source>
</evidence>
<evidence type="ECO:0000256" key="2">
    <source>
        <dbReference type="ARBA" id="ARBA00012438"/>
    </source>
</evidence>
<dbReference type="Gene3D" id="3.30.565.10">
    <property type="entry name" value="Histidine kinase-like ATPase, C-terminal domain"/>
    <property type="match status" value="1"/>
</dbReference>
<dbReference type="InterPro" id="IPR003594">
    <property type="entry name" value="HATPase_dom"/>
</dbReference>
<dbReference type="Pfam" id="PF02518">
    <property type="entry name" value="HATPase_c"/>
    <property type="match status" value="1"/>
</dbReference>
<evidence type="ECO:0000259" key="6">
    <source>
        <dbReference type="Pfam" id="PF02518"/>
    </source>
</evidence>
<dbReference type="InterPro" id="IPR036890">
    <property type="entry name" value="HATPase_C_sf"/>
</dbReference>
<protein>
    <recommendedName>
        <fullName evidence="2">histidine kinase</fullName>
        <ecNumber evidence="2">2.7.13.3</ecNumber>
    </recommendedName>
</protein>
<dbReference type="KEGG" id="npi:G7071_00015"/>
<evidence type="ECO:0000313" key="8">
    <source>
        <dbReference type="Proteomes" id="UP000502035"/>
    </source>
</evidence>
<dbReference type="AlphaFoldDB" id="A0A6G7YB92"/>
<reference evidence="7 8" key="1">
    <citation type="submission" date="2020-03" db="EMBL/GenBank/DDBJ databases">
        <title>Nocardioides sp. nov., isolated from fish.</title>
        <authorList>
            <person name="Hyun D.-W."/>
            <person name="Bae J.-W."/>
        </authorList>
    </citation>
    <scope>NUCLEOTIDE SEQUENCE [LARGE SCALE GENOMIC DNA]</scope>
    <source>
        <strain evidence="7 8">HDW12A</strain>
    </source>
</reference>
<feature type="domain" description="Histidine kinase/HSP90-like ATPase" evidence="6">
    <location>
        <begin position="34"/>
        <end position="106"/>
    </location>
</feature>
<keyword evidence="3" id="KW-0808">Transferase</keyword>
<name>A0A6G7YB92_9ACTN</name>
<dbReference type="CDD" id="cd16917">
    <property type="entry name" value="HATPase_UhpB-NarQ-NarX-like"/>
    <property type="match status" value="1"/>
</dbReference>
<dbReference type="GO" id="GO:0004673">
    <property type="term" value="F:protein histidine kinase activity"/>
    <property type="evidence" value="ECO:0007669"/>
    <property type="project" value="UniProtKB-EC"/>
</dbReference>
<evidence type="ECO:0000256" key="3">
    <source>
        <dbReference type="ARBA" id="ARBA00022679"/>
    </source>
</evidence>
<dbReference type="GO" id="GO:0000160">
    <property type="term" value="P:phosphorelay signal transduction system"/>
    <property type="evidence" value="ECO:0007669"/>
    <property type="project" value="UniProtKB-KW"/>
</dbReference>
<keyword evidence="5" id="KW-0902">Two-component regulatory system</keyword>
<accession>A0A6G7YB92</accession>
<dbReference type="EC" id="2.7.13.3" evidence="2"/>
<evidence type="ECO:0000313" key="7">
    <source>
        <dbReference type="EMBL" id="QIK74063.1"/>
    </source>
</evidence>
<dbReference type="SUPFAM" id="SSF55874">
    <property type="entry name" value="ATPase domain of HSP90 chaperone/DNA topoisomerase II/histidine kinase"/>
    <property type="match status" value="1"/>
</dbReference>